<proteinExistence type="inferred from homology"/>
<evidence type="ECO:0000256" key="5">
    <source>
        <dbReference type="ARBA" id="ARBA00023235"/>
    </source>
</evidence>
<evidence type="ECO:0000259" key="9">
    <source>
        <dbReference type="PROSITE" id="PS51192"/>
    </source>
</evidence>
<evidence type="ECO:0000313" key="12">
    <source>
        <dbReference type="Proteomes" id="UP001219525"/>
    </source>
</evidence>
<feature type="domain" description="Helicase ATP-binding" evidence="9">
    <location>
        <begin position="60"/>
        <end position="242"/>
    </location>
</feature>
<comment type="caution">
    <text evidence="11">The sequence shown here is derived from an EMBL/GenBank/DDBJ whole genome shotgun (WGS) entry which is preliminary data.</text>
</comment>
<dbReference type="PANTHER" id="PTHR13710">
    <property type="entry name" value="DNA HELICASE RECQ FAMILY MEMBER"/>
    <property type="match status" value="1"/>
</dbReference>
<dbReference type="InterPro" id="IPR001650">
    <property type="entry name" value="Helicase_C-like"/>
</dbReference>
<dbReference type="PROSITE" id="PS51192">
    <property type="entry name" value="HELICASE_ATP_BIND_1"/>
    <property type="match status" value="1"/>
</dbReference>
<dbReference type="SMART" id="SM00490">
    <property type="entry name" value="HELICc"/>
    <property type="match status" value="1"/>
</dbReference>
<dbReference type="Pfam" id="PF00270">
    <property type="entry name" value="DEAD"/>
    <property type="match status" value="1"/>
</dbReference>
<keyword evidence="11" id="KW-0378">Hydrolase</keyword>
<feature type="compositionally biased region" description="Basic residues" evidence="8">
    <location>
        <begin position="420"/>
        <end position="438"/>
    </location>
</feature>
<dbReference type="Gene3D" id="3.40.50.300">
    <property type="entry name" value="P-loop containing nucleotide triphosphate hydrolases"/>
    <property type="match status" value="2"/>
</dbReference>
<dbReference type="InterPro" id="IPR014001">
    <property type="entry name" value="Helicase_ATP-bd"/>
</dbReference>
<dbReference type="PANTHER" id="PTHR13710:SF105">
    <property type="entry name" value="ATP-DEPENDENT DNA HELICASE Q1"/>
    <property type="match status" value="1"/>
</dbReference>
<evidence type="ECO:0000256" key="6">
    <source>
        <dbReference type="ARBA" id="ARBA00034617"/>
    </source>
</evidence>
<dbReference type="GO" id="GO:0005737">
    <property type="term" value="C:cytoplasm"/>
    <property type="evidence" value="ECO:0007669"/>
    <property type="project" value="TreeGrafter"/>
</dbReference>
<dbReference type="Pfam" id="PF00271">
    <property type="entry name" value="Helicase_C"/>
    <property type="match status" value="1"/>
</dbReference>
<dbReference type="GO" id="GO:0009378">
    <property type="term" value="F:four-way junction helicase activity"/>
    <property type="evidence" value="ECO:0007669"/>
    <property type="project" value="TreeGrafter"/>
</dbReference>
<evidence type="ECO:0000256" key="3">
    <source>
        <dbReference type="ARBA" id="ARBA00022840"/>
    </source>
</evidence>
<sequence>MIPARHHGKTPKPRRTRLTSKVSPEDLETIREELKLLPSLIKQHFKKWTNGAQPFQLQCMEAQKLRRDVLLLAATGSGKTGIAAGPHLLPSSKGKVTLVVSPLLALHEEQVTTFREEFGLKAIAINSLNGGCTASIMEVSFSGSVVVGESQIVILAPELLLSRQFIDGVLRNSEFGTRCLAVFIDEAHCVSHWGDSFRKKYASIGLVRAFLPRATPFIAVTATLTPRVHQDLLLKLQFDPRAYLFCTIGNDRPTVSQVVRALEHPANSFRDLAFVVEENAEPKNVKKAFVYSDDMKDGSKIVDHLNERFAPAYRSQGRVRPYNAAMSPEYRAHVMRLFKAGIIRVLVCTDAAGMGCDIPDIELVVQWKLPKNLSSWVQRAGRVARARGSTGMAVMLVERTAFEVGTAEVAESTEIGAVRGRGRGHGTRGRGRGGRGRGRGAAPKQGKDYAVSHGQKHVPPADCCDLCNPKLFDHTRPCKPVRATRQKGIRRGPPVDSVRAALFTWRRSMKKMHYPRSVFAPHALLDDATCELLASVGPIESLKMLQQLLEPGWTLWKEFGTRLYVYLHDLAIPPLPPPPARKNKASAAAATAAATSSAPAPSGPSALASTTQEANKRPHSLNEGVLPSLLPSRLPPHLRRPLLAVTHVPLPPRTVPARPCKPGP</sequence>
<protein>
    <recommendedName>
        <fullName evidence="7">DNA 3'-5' helicase</fullName>
        <ecNumber evidence="7">5.6.2.4</ecNumber>
    </recommendedName>
</protein>
<feature type="domain" description="Helicase C-terminal" evidence="10">
    <location>
        <begin position="268"/>
        <end position="426"/>
    </location>
</feature>
<evidence type="ECO:0000256" key="8">
    <source>
        <dbReference type="SAM" id="MobiDB-lite"/>
    </source>
</evidence>
<feature type="compositionally biased region" description="Low complexity" evidence="8">
    <location>
        <begin position="585"/>
        <end position="611"/>
    </location>
</feature>
<accession>A0AAD6XXF2</accession>
<dbReference type="Proteomes" id="UP001219525">
    <property type="component" value="Unassembled WGS sequence"/>
</dbReference>
<dbReference type="GO" id="GO:0016787">
    <property type="term" value="F:hydrolase activity"/>
    <property type="evidence" value="ECO:0007669"/>
    <property type="project" value="UniProtKB-KW"/>
</dbReference>
<dbReference type="PROSITE" id="PS51194">
    <property type="entry name" value="HELICASE_CTER"/>
    <property type="match status" value="1"/>
</dbReference>
<dbReference type="GO" id="GO:0005694">
    <property type="term" value="C:chromosome"/>
    <property type="evidence" value="ECO:0007669"/>
    <property type="project" value="TreeGrafter"/>
</dbReference>
<organism evidence="11 12">
    <name type="scientific">Mycena pura</name>
    <dbReference type="NCBI Taxonomy" id="153505"/>
    <lineage>
        <taxon>Eukaryota</taxon>
        <taxon>Fungi</taxon>
        <taxon>Dikarya</taxon>
        <taxon>Basidiomycota</taxon>
        <taxon>Agaricomycotina</taxon>
        <taxon>Agaricomycetes</taxon>
        <taxon>Agaricomycetidae</taxon>
        <taxon>Agaricales</taxon>
        <taxon>Marasmiineae</taxon>
        <taxon>Mycenaceae</taxon>
        <taxon>Mycena</taxon>
    </lineage>
</organism>
<comment type="catalytic activity">
    <reaction evidence="6">
        <text>Couples ATP hydrolysis with the unwinding of duplex DNA by translocating in the 3'-5' direction.</text>
        <dbReference type="EC" id="5.6.2.4"/>
    </reaction>
</comment>
<dbReference type="GO" id="GO:0000724">
    <property type="term" value="P:double-strand break repair via homologous recombination"/>
    <property type="evidence" value="ECO:0007669"/>
    <property type="project" value="TreeGrafter"/>
</dbReference>
<keyword evidence="5" id="KW-0413">Isomerase</keyword>
<gene>
    <name evidence="11" type="ORF">GGX14DRAFT_537852</name>
</gene>
<feature type="region of interest" description="Disordered" evidence="8">
    <location>
        <begin position="1"/>
        <end position="24"/>
    </location>
</feature>
<dbReference type="EMBL" id="JARJCW010000131">
    <property type="protein sequence ID" value="KAJ7191550.1"/>
    <property type="molecule type" value="Genomic_DNA"/>
</dbReference>
<dbReference type="SUPFAM" id="SSF52540">
    <property type="entry name" value="P-loop containing nucleoside triphosphate hydrolases"/>
    <property type="match status" value="1"/>
</dbReference>
<keyword evidence="3" id="KW-0067">ATP-binding</keyword>
<reference evidence="11" key="1">
    <citation type="submission" date="2023-03" db="EMBL/GenBank/DDBJ databases">
        <title>Massive genome expansion in bonnet fungi (Mycena s.s.) driven by repeated elements and novel gene families across ecological guilds.</title>
        <authorList>
            <consortium name="Lawrence Berkeley National Laboratory"/>
            <person name="Harder C.B."/>
            <person name="Miyauchi S."/>
            <person name="Viragh M."/>
            <person name="Kuo A."/>
            <person name="Thoen E."/>
            <person name="Andreopoulos B."/>
            <person name="Lu D."/>
            <person name="Skrede I."/>
            <person name="Drula E."/>
            <person name="Henrissat B."/>
            <person name="Morin E."/>
            <person name="Kohler A."/>
            <person name="Barry K."/>
            <person name="LaButti K."/>
            <person name="Morin E."/>
            <person name="Salamov A."/>
            <person name="Lipzen A."/>
            <person name="Mereny Z."/>
            <person name="Hegedus B."/>
            <person name="Baldrian P."/>
            <person name="Stursova M."/>
            <person name="Weitz H."/>
            <person name="Taylor A."/>
            <person name="Grigoriev I.V."/>
            <person name="Nagy L.G."/>
            <person name="Martin F."/>
            <person name="Kauserud H."/>
        </authorList>
    </citation>
    <scope>NUCLEOTIDE SEQUENCE</scope>
    <source>
        <strain evidence="11">9144</strain>
    </source>
</reference>
<feature type="region of interest" description="Disordered" evidence="8">
    <location>
        <begin position="578"/>
        <end position="632"/>
    </location>
</feature>
<dbReference type="GO" id="GO:0043138">
    <property type="term" value="F:3'-5' DNA helicase activity"/>
    <property type="evidence" value="ECO:0007669"/>
    <property type="project" value="UniProtKB-EC"/>
</dbReference>
<dbReference type="AlphaFoldDB" id="A0AAD6XXF2"/>
<evidence type="ECO:0000256" key="4">
    <source>
        <dbReference type="ARBA" id="ARBA00023125"/>
    </source>
</evidence>
<evidence type="ECO:0000256" key="2">
    <source>
        <dbReference type="ARBA" id="ARBA00022741"/>
    </source>
</evidence>
<dbReference type="SMART" id="SM00487">
    <property type="entry name" value="DEXDc"/>
    <property type="match status" value="1"/>
</dbReference>
<evidence type="ECO:0000256" key="7">
    <source>
        <dbReference type="ARBA" id="ARBA00034808"/>
    </source>
</evidence>
<dbReference type="EC" id="5.6.2.4" evidence="7"/>
<evidence type="ECO:0000313" key="11">
    <source>
        <dbReference type="EMBL" id="KAJ7191550.1"/>
    </source>
</evidence>
<name>A0AAD6XXF2_9AGAR</name>
<comment type="similarity">
    <text evidence="1">Belongs to the helicase family. RecQ subfamily.</text>
</comment>
<dbReference type="GO" id="GO:0003677">
    <property type="term" value="F:DNA binding"/>
    <property type="evidence" value="ECO:0007669"/>
    <property type="project" value="UniProtKB-KW"/>
</dbReference>
<feature type="compositionally biased region" description="Basic residues" evidence="8">
    <location>
        <begin position="1"/>
        <end position="18"/>
    </location>
</feature>
<feature type="region of interest" description="Disordered" evidence="8">
    <location>
        <begin position="419"/>
        <end position="454"/>
    </location>
</feature>
<keyword evidence="4" id="KW-0238">DNA-binding</keyword>
<dbReference type="InterPro" id="IPR027417">
    <property type="entry name" value="P-loop_NTPase"/>
</dbReference>
<evidence type="ECO:0000256" key="1">
    <source>
        <dbReference type="ARBA" id="ARBA00005446"/>
    </source>
</evidence>
<keyword evidence="2" id="KW-0547">Nucleotide-binding</keyword>
<evidence type="ECO:0000259" key="10">
    <source>
        <dbReference type="PROSITE" id="PS51194"/>
    </source>
</evidence>
<dbReference type="GO" id="GO:0005524">
    <property type="term" value="F:ATP binding"/>
    <property type="evidence" value="ECO:0007669"/>
    <property type="project" value="UniProtKB-KW"/>
</dbReference>
<keyword evidence="12" id="KW-1185">Reference proteome</keyword>
<dbReference type="InterPro" id="IPR011545">
    <property type="entry name" value="DEAD/DEAH_box_helicase_dom"/>
</dbReference>